<sequence length="134" mass="15921">CFSHLESFYEISAPYQAFLLQEETLRRSREDEEKRSDITNHFQETLTEIQAQIELHSGRNDKLRQENANLTDKLEGLMSQYERREEVRGGGTHPDVHTGKLFLWRSTLRSSTSFRQRWPRAMRSMSASNRRWTT</sequence>
<reference evidence="3" key="1">
    <citation type="submission" date="2025-08" db="UniProtKB">
        <authorList>
            <consortium name="Ensembl"/>
        </authorList>
    </citation>
    <scope>IDENTIFICATION</scope>
</reference>
<feature type="coiled-coil region" evidence="2">
    <location>
        <begin position="46"/>
        <end position="87"/>
    </location>
</feature>
<keyword evidence="4" id="KW-1185">Reference proteome</keyword>
<evidence type="ECO:0000313" key="4">
    <source>
        <dbReference type="Proteomes" id="UP000261380"/>
    </source>
</evidence>
<dbReference type="GeneTree" id="ENSGT00940000157418"/>
<dbReference type="PANTHER" id="PTHR16127:SF10">
    <property type="entry name" value="BETA-TAXILIN"/>
    <property type="match status" value="1"/>
</dbReference>
<dbReference type="PANTHER" id="PTHR16127">
    <property type="entry name" value="TAXILIN"/>
    <property type="match status" value="1"/>
</dbReference>
<dbReference type="Pfam" id="PF09728">
    <property type="entry name" value="Taxilin"/>
    <property type="match status" value="1"/>
</dbReference>
<evidence type="ECO:0000256" key="2">
    <source>
        <dbReference type="SAM" id="Coils"/>
    </source>
</evidence>
<accession>A0A3B5KK21</accession>
<dbReference type="STRING" id="32473.ENSXCOP00000000518"/>
<keyword evidence="2" id="KW-0175">Coiled coil</keyword>
<dbReference type="Ensembl" id="ENSXCOT00000000528.1">
    <property type="protein sequence ID" value="ENSXCOP00000000518.1"/>
    <property type="gene ID" value="ENSXCOG00000000457.1"/>
</dbReference>
<evidence type="ECO:0000313" key="3">
    <source>
        <dbReference type="Ensembl" id="ENSXCOP00000000518.1"/>
    </source>
</evidence>
<dbReference type="GO" id="GO:0019905">
    <property type="term" value="F:syntaxin binding"/>
    <property type="evidence" value="ECO:0007669"/>
    <property type="project" value="InterPro"/>
</dbReference>
<protein>
    <submittedName>
        <fullName evidence="3">Uncharacterized protein</fullName>
    </submittedName>
</protein>
<dbReference type="InterPro" id="IPR026183">
    <property type="entry name" value="Taxilin_fam"/>
</dbReference>
<dbReference type="AlphaFoldDB" id="A0A3B5KK21"/>
<comment type="similarity">
    <text evidence="1">Belongs to the taxilin family.</text>
</comment>
<evidence type="ECO:0000256" key="1">
    <source>
        <dbReference type="ARBA" id="ARBA00009550"/>
    </source>
</evidence>
<proteinExistence type="inferred from homology"/>
<organism evidence="3 4">
    <name type="scientific">Xiphophorus couchianus</name>
    <name type="common">Monterrey platyfish</name>
    <dbReference type="NCBI Taxonomy" id="32473"/>
    <lineage>
        <taxon>Eukaryota</taxon>
        <taxon>Metazoa</taxon>
        <taxon>Chordata</taxon>
        <taxon>Craniata</taxon>
        <taxon>Vertebrata</taxon>
        <taxon>Euteleostomi</taxon>
        <taxon>Actinopterygii</taxon>
        <taxon>Neopterygii</taxon>
        <taxon>Teleostei</taxon>
        <taxon>Neoteleostei</taxon>
        <taxon>Acanthomorphata</taxon>
        <taxon>Ovalentaria</taxon>
        <taxon>Atherinomorphae</taxon>
        <taxon>Cyprinodontiformes</taxon>
        <taxon>Poeciliidae</taxon>
        <taxon>Poeciliinae</taxon>
        <taxon>Xiphophorus</taxon>
    </lineage>
</organism>
<reference evidence="3" key="2">
    <citation type="submission" date="2025-09" db="UniProtKB">
        <authorList>
            <consortium name="Ensembl"/>
        </authorList>
    </citation>
    <scope>IDENTIFICATION</scope>
</reference>
<dbReference type="Proteomes" id="UP000261380">
    <property type="component" value="Unplaced"/>
</dbReference>
<name>A0A3B5KK21_9TELE</name>